<keyword evidence="7 12" id="KW-0812">Transmembrane</keyword>
<evidence type="ECO:0000259" key="14">
    <source>
        <dbReference type="PROSITE" id="PS50113"/>
    </source>
</evidence>
<dbReference type="InterPro" id="IPR013655">
    <property type="entry name" value="PAS_fold_3"/>
</dbReference>
<evidence type="ECO:0000259" key="13">
    <source>
        <dbReference type="PROSITE" id="PS50112"/>
    </source>
</evidence>
<evidence type="ECO:0000313" key="16">
    <source>
        <dbReference type="Proteomes" id="UP001162780"/>
    </source>
</evidence>
<dbReference type="InterPro" id="IPR001610">
    <property type="entry name" value="PAC"/>
</dbReference>
<dbReference type="PROSITE" id="PS50112">
    <property type="entry name" value="PAS"/>
    <property type="match status" value="1"/>
</dbReference>
<evidence type="ECO:0000256" key="10">
    <source>
        <dbReference type="ARBA" id="ARBA00023136"/>
    </source>
</evidence>
<evidence type="ECO:0000256" key="7">
    <source>
        <dbReference type="ARBA" id="ARBA00022692"/>
    </source>
</evidence>
<proteinExistence type="predicted"/>
<feature type="transmembrane region" description="Helical" evidence="12">
    <location>
        <begin position="132"/>
        <end position="150"/>
    </location>
</feature>
<dbReference type="PANTHER" id="PTHR43304:SF1">
    <property type="entry name" value="PAC DOMAIN-CONTAINING PROTEIN"/>
    <property type="match status" value="1"/>
</dbReference>
<evidence type="ECO:0000256" key="3">
    <source>
        <dbReference type="ARBA" id="ARBA00012438"/>
    </source>
</evidence>
<keyword evidence="5" id="KW-0597">Phosphoprotein</keyword>
<evidence type="ECO:0000256" key="1">
    <source>
        <dbReference type="ARBA" id="ARBA00000085"/>
    </source>
</evidence>
<dbReference type="SMART" id="SM00086">
    <property type="entry name" value="PAC"/>
    <property type="match status" value="1"/>
</dbReference>
<dbReference type="EC" id="2.7.13.3" evidence="3"/>
<keyword evidence="4" id="KW-1003">Cell membrane</keyword>
<feature type="transmembrane region" description="Helical" evidence="12">
    <location>
        <begin position="101"/>
        <end position="120"/>
    </location>
</feature>
<dbReference type="PANTHER" id="PTHR43304">
    <property type="entry name" value="PHYTOCHROME-LIKE PROTEIN CPH1"/>
    <property type="match status" value="1"/>
</dbReference>
<feature type="transmembrane region" description="Helical" evidence="12">
    <location>
        <begin position="39"/>
        <end position="60"/>
    </location>
</feature>
<evidence type="ECO:0000256" key="12">
    <source>
        <dbReference type="SAM" id="Phobius"/>
    </source>
</evidence>
<accession>A0ABY7GL14</accession>
<evidence type="ECO:0000256" key="6">
    <source>
        <dbReference type="ARBA" id="ARBA00022679"/>
    </source>
</evidence>
<gene>
    <name evidence="15" type="ORF">NM686_001450</name>
</gene>
<feature type="domain" description="PAC" evidence="14">
    <location>
        <begin position="282"/>
        <end position="334"/>
    </location>
</feature>
<reference evidence="15" key="1">
    <citation type="submission" date="2022-11" db="EMBL/GenBank/DDBJ databases">
        <title>Methylomonas rapida sp. nov., Carotenoid-Producing Obligate Methanotrophs with High Growth Characteristics and Biotechnological Potential.</title>
        <authorList>
            <person name="Tikhonova E.N."/>
            <person name="Suleimanov R.Z."/>
            <person name="Miroshnikov K."/>
            <person name="Oshkin I.Y."/>
            <person name="Belova S.E."/>
            <person name="Danilova O.V."/>
            <person name="Ashikhmin A."/>
            <person name="Konopkin A."/>
            <person name="But S.Y."/>
            <person name="Khmelenina V.N."/>
            <person name="Kuznetsov N."/>
            <person name="Pimenov N.V."/>
            <person name="Dedysh S.N."/>
        </authorList>
    </citation>
    <scope>NUCLEOTIDE SEQUENCE</scope>
    <source>
        <strain evidence="15">MP1</strain>
    </source>
</reference>
<feature type="domain" description="PAS" evidence="13">
    <location>
        <begin position="233"/>
        <end position="278"/>
    </location>
</feature>
<dbReference type="RefSeq" id="WP_255190172.1">
    <property type="nucleotide sequence ID" value="NZ_CP113517.1"/>
</dbReference>
<comment type="subcellular location">
    <subcellularLocation>
        <location evidence="2">Cell membrane</location>
        <topology evidence="2">Multi-pass membrane protein</topology>
    </subcellularLocation>
</comment>
<sequence>MLINLINNVAFLIALVAAGQIVIARLYQKPLNCRVMLGVLFGSVALLDMANAVIFSPGVFFDGRSIVLTVAGVVGGGVTAAIAAGMTALYRYQLGGNGATVGIVTALLSALLGVLARHWWQRRTHPPWLIDYLALGVVVQLTQLAAFTQLPNRVGYAFVEQAGWVLLLLYPLATMILCLIFQGYEQQLIDQAVLKSARDKVEAEMRASMERFHAYFDHSFVGLAITSPEHGWIEVNDSLCATLGYSRDELIRMTWAELTHPDDLAPDLAQFNRMLAGEIDGYALDKRFIHKDGHLIYARLLISSVRKPDGSVNYVFAMVDDITERKRAVEDLKRRNDELTRFNQAAAGRELRMIELKQTINELSRRLGEAPPYELAFLPQEDSEQLSLSTDSLPANNREEK</sequence>
<name>A0ABY7GL14_9GAMM</name>
<keyword evidence="8" id="KW-0418">Kinase</keyword>
<protein>
    <recommendedName>
        <fullName evidence="3">histidine kinase</fullName>
        <ecNumber evidence="3">2.7.13.3</ecNumber>
    </recommendedName>
</protein>
<feature type="compositionally biased region" description="Polar residues" evidence="11">
    <location>
        <begin position="385"/>
        <end position="395"/>
    </location>
</feature>
<dbReference type="Proteomes" id="UP001162780">
    <property type="component" value="Chromosome"/>
</dbReference>
<evidence type="ECO:0000313" key="15">
    <source>
        <dbReference type="EMBL" id="WAR45203.1"/>
    </source>
</evidence>
<keyword evidence="6" id="KW-0808">Transferase</keyword>
<dbReference type="SUPFAM" id="SSF55785">
    <property type="entry name" value="PYP-like sensor domain (PAS domain)"/>
    <property type="match status" value="1"/>
</dbReference>
<dbReference type="InterPro" id="IPR000014">
    <property type="entry name" value="PAS"/>
</dbReference>
<dbReference type="Pfam" id="PF08447">
    <property type="entry name" value="PAS_3"/>
    <property type="match status" value="1"/>
</dbReference>
<evidence type="ECO:0000256" key="2">
    <source>
        <dbReference type="ARBA" id="ARBA00004651"/>
    </source>
</evidence>
<dbReference type="Pfam" id="PF07694">
    <property type="entry name" value="5TM-5TMR_LYT"/>
    <property type="match status" value="1"/>
</dbReference>
<evidence type="ECO:0000256" key="9">
    <source>
        <dbReference type="ARBA" id="ARBA00022989"/>
    </source>
</evidence>
<evidence type="ECO:0000256" key="5">
    <source>
        <dbReference type="ARBA" id="ARBA00022553"/>
    </source>
</evidence>
<dbReference type="InterPro" id="IPR035965">
    <property type="entry name" value="PAS-like_dom_sf"/>
</dbReference>
<keyword evidence="16" id="KW-1185">Reference proteome</keyword>
<feature type="transmembrane region" description="Helical" evidence="12">
    <location>
        <begin position="162"/>
        <end position="184"/>
    </location>
</feature>
<dbReference type="InterPro" id="IPR011620">
    <property type="entry name" value="Sig_transdc_His_kinase_LytS_TM"/>
</dbReference>
<dbReference type="EMBL" id="CP113517">
    <property type="protein sequence ID" value="WAR45203.1"/>
    <property type="molecule type" value="Genomic_DNA"/>
</dbReference>
<feature type="region of interest" description="Disordered" evidence="11">
    <location>
        <begin position="378"/>
        <end position="401"/>
    </location>
</feature>
<dbReference type="NCBIfam" id="TIGR00229">
    <property type="entry name" value="sensory_box"/>
    <property type="match status" value="1"/>
</dbReference>
<dbReference type="CDD" id="cd00130">
    <property type="entry name" value="PAS"/>
    <property type="match status" value="1"/>
</dbReference>
<dbReference type="PROSITE" id="PS50113">
    <property type="entry name" value="PAC"/>
    <property type="match status" value="1"/>
</dbReference>
<evidence type="ECO:0000256" key="11">
    <source>
        <dbReference type="SAM" id="MobiDB-lite"/>
    </source>
</evidence>
<dbReference type="InterPro" id="IPR000700">
    <property type="entry name" value="PAS-assoc_C"/>
</dbReference>
<evidence type="ECO:0000256" key="4">
    <source>
        <dbReference type="ARBA" id="ARBA00022475"/>
    </source>
</evidence>
<keyword evidence="9 12" id="KW-1133">Transmembrane helix</keyword>
<feature type="transmembrane region" description="Helical" evidence="12">
    <location>
        <begin position="66"/>
        <end position="89"/>
    </location>
</feature>
<dbReference type="InterPro" id="IPR052162">
    <property type="entry name" value="Sensor_kinase/Photoreceptor"/>
</dbReference>
<dbReference type="SMART" id="SM00091">
    <property type="entry name" value="PAS"/>
    <property type="match status" value="1"/>
</dbReference>
<feature type="transmembrane region" description="Helical" evidence="12">
    <location>
        <begin position="6"/>
        <end position="27"/>
    </location>
</feature>
<keyword evidence="10 12" id="KW-0472">Membrane</keyword>
<evidence type="ECO:0000256" key="8">
    <source>
        <dbReference type="ARBA" id="ARBA00022777"/>
    </source>
</evidence>
<dbReference type="Gene3D" id="3.30.450.20">
    <property type="entry name" value="PAS domain"/>
    <property type="match status" value="1"/>
</dbReference>
<organism evidence="15 16">
    <name type="scientific">Methylomonas rapida</name>
    <dbReference type="NCBI Taxonomy" id="2963939"/>
    <lineage>
        <taxon>Bacteria</taxon>
        <taxon>Pseudomonadati</taxon>
        <taxon>Pseudomonadota</taxon>
        <taxon>Gammaproteobacteria</taxon>
        <taxon>Methylococcales</taxon>
        <taxon>Methylococcaceae</taxon>
        <taxon>Methylomonas</taxon>
    </lineage>
</organism>
<comment type="catalytic activity">
    <reaction evidence="1">
        <text>ATP + protein L-histidine = ADP + protein N-phospho-L-histidine.</text>
        <dbReference type="EC" id="2.7.13.3"/>
    </reaction>
</comment>